<feature type="active site" description="Acyl-thioester intermediate" evidence="2">
    <location>
        <position position="192"/>
    </location>
</feature>
<organism evidence="3 4">
    <name type="scientific">Bacillus mesophilus</name>
    <dbReference type="NCBI Taxonomy" id="1808955"/>
    <lineage>
        <taxon>Bacteria</taxon>
        <taxon>Bacillati</taxon>
        <taxon>Bacillota</taxon>
        <taxon>Bacilli</taxon>
        <taxon>Bacillales</taxon>
        <taxon>Bacillaceae</taxon>
        <taxon>Bacillus</taxon>
    </lineage>
</organism>
<accession>A0A6M0Q991</accession>
<dbReference type="InterPro" id="IPR023365">
    <property type="entry name" value="Sortase_dom-sf"/>
</dbReference>
<feature type="active site" description="Proton donor/acceptor" evidence="2">
    <location>
        <position position="135"/>
    </location>
</feature>
<dbReference type="NCBIfam" id="TIGR01076">
    <property type="entry name" value="sortase_fam"/>
    <property type="match status" value="1"/>
</dbReference>
<dbReference type="Gene3D" id="2.40.260.10">
    <property type="entry name" value="Sortase"/>
    <property type="match status" value="1"/>
</dbReference>
<dbReference type="InterPro" id="IPR053525">
    <property type="entry name" value="Sortase_D"/>
</dbReference>
<dbReference type="RefSeq" id="WP_163179760.1">
    <property type="nucleotide sequence ID" value="NZ_JAAIWM010000003.1"/>
</dbReference>
<dbReference type="Pfam" id="PF04203">
    <property type="entry name" value="Sortase"/>
    <property type="match status" value="1"/>
</dbReference>
<dbReference type="CDD" id="cd05828">
    <property type="entry name" value="Sortase_D_1"/>
    <property type="match status" value="1"/>
</dbReference>
<dbReference type="AlphaFoldDB" id="A0A6M0Q991"/>
<dbReference type="InterPro" id="IPR041999">
    <property type="entry name" value="Sortase_D_1"/>
</dbReference>
<dbReference type="InterPro" id="IPR005754">
    <property type="entry name" value="Sortase"/>
</dbReference>
<reference evidence="3 4" key="1">
    <citation type="submission" date="2020-02" db="EMBL/GenBank/DDBJ databases">
        <title>Bacillus aquiflavi sp. nov., isolated from yellow water of strong flavor Chinese baijiu in Yibin region of China.</title>
        <authorList>
            <person name="Xie J."/>
        </authorList>
    </citation>
    <scope>NUCLEOTIDE SEQUENCE [LARGE SCALE GENOMIC DNA]</scope>
    <source>
        <strain evidence="3 4">SA4</strain>
    </source>
</reference>
<evidence type="ECO:0000256" key="1">
    <source>
        <dbReference type="ARBA" id="ARBA00022801"/>
    </source>
</evidence>
<proteinExistence type="predicted"/>
<evidence type="ECO:0000256" key="2">
    <source>
        <dbReference type="PIRSR" id="PIRSR605754-1"/>
    </source>
</evidence>
<comment type="caution">
    <text evidence="3">The sequence shown here is derived from an EMBL/GenBank/DDBJ whole genome shotgun (WGS) entry which is preliminary data.</text>
</comment>
<gene>
    <name evidence="3" type="ORF">G4D63_11285</name>
</gene>
<dbReference type="GO" id="GO:0016787">
    <property type="term" value="F:hydrolase activity"/>
    <property type="evidence" value="ECO:0007669"/>
    <property type="project" value="UniProtKB-KW"/>
</dbReference>
<name>A0A6M0Q991_9BACI</name>
<dbReference type="SUPFAM" id="SSF63817">
    <property type="entry name" value="Sortase"/>
    <property type="match status" value="1"/>
</dbReference>
<keyword evidence="1" id="KW-0378">Hydrolase</keyword>
<dbReference type="NCBIfam" id="NF033746">
    <property type="entry name" value="class_D_sortase"/>
    <property type="match status" value="1"/>
</dbReference>
<dbReference type="EMBL" id="JAAIWM010000003">
    <property type="protein sequence ID" value="NEY72309.1"/>
    <property type="molecule type" value="Genomic_DNA"/>
</dbReference>
<protein>
    <submittedName>
        <fullName evidence="3">Class D sortase</fullName>
    </submittedName>
</protein>
<dbReference type="Proteomes" id="UP000481043">
    <property type="component" value="Unassembled WGS sequence"/>
</dbReference>
<sequence length="213" mass="23874">MNKKALGLFKLIFLLSLFFVCFSAYQIYISNTTVNAALEEWEQKKETYNIESPISAFEEEKIIDLHKKDQSKETTILYPHPPKVGEVFGKITIPKINQEFPIIHGTDQPELAEGVGHYIGSVLPGESDNTVLAGHRDTVFKDLGTIETGDMIIVETVAGTFTYKITGQRIVDKDDRTVIVPYDKATLTLITCYPFEFVGPAPERFVLVGELVN</sequence>
<evidence type="ECO:0000313" key="3">
    <source>
        <dbReference type="EMBL" id="NEY72309.1"/>
    </source>
</evidence>
<keyword evidence="4" id="KW-1185">Reference proteome</keyword>
<evidence type="ECO:0000313" key="4">
    <source>
        <dbReference type="Proteomes" id="UP000481043"/>
    </source>
</evidence>